<dbReference type="Proteomes" id="UP001317629">
    <property type="component" value="Chromosome"/>
</dbReference>
<evidence type="ECO:0000313" key="1">
    <source>
        <dbReference type="EMBL" id="BDV33016.1"/>
    </source>
</evidence>
<keyword evidence="2" id="KW-1185">Reference proteome</keyword>
<organism evidence="1 2">
    <name type="scientific">Methylocystis iwaonis</name>
    <dbReference type="NCBI Taxonomy" id="2885079"/>
    <lineage>
        <taxon>Bacteria</taxon>
        <taxon>Pseudomonadati</taxon>
        <taxon>Pseudomonadota</taxon>
        <taxon>Alphaproteobacteria</taxon>
        <taxon>Hyphomicrobiales</taxon>
        <taxon>Methylocystaceae</taxon>
        <taxon>Methylocystis</taxon>
    </lineage>
</organism>
<reference evidence="1 2" key="1">
    <citation type="journal article" date="2023" name="Int. J. Syst. Evol. Microbiol.">
        <title>Methylocystis iwaonis sp. nov., a type II methane-oxidizing bacterium from surface soil of a rice paddy field in Japan, and emended description of the genus Methylocystis (ex Whittenbury et al. 1970) Bowman et al. 1993.</title>
        <authorList>
            <person name="Kaise H."/>
            <person name="Sawadogo J.B."/>
            <person name="Alam M.S."/>
            <person name="Ueno C."/>
            <person name="Dianou D."/>
            <person name="Shinjo R."/>
            <person name="Asakawa S."/>
        </authorList>
    </citation>
    <scope>NUCLEOTIDE SEQUENCE [LARGE SCALE GENOMIC DNA]</scope>
    <source>
        <strain evidence="1 2">SS37A-Re</strain>
    </source>
</reference>
<dbReference type="EMBL" id="AP027142">
    <property type="protein sequence ID" value="BDV33016.1"/>
    <property type="molecule type" value="Genomic_DNA"/>
</dbReference>
<gene>
    <name evidence="1" type="ORF">SS37A_05450</name>
</gene>
<sequence length="157" mass="18344">MAKLPLERGYERFTMAENGRHTVLDAQKVDEKKFRRISFLRDGQALTYTVKTVQSERRQEKRVAVRLQSGKVLDVDGRFLADFLFVNRGSGGVRITLTRHLALPRRIWLYEDLNHICWGAEVVWQNGGVVGCRYRGSDVALDERLLRRFRAKYYALR</sequence>
<evidence type="ECO:0000313" key="2">
    <source>
        <dbReference type="Proteomes" id="UP001317629"/>
    </source>
</evidence>
<name>A0ABN6VD94_9HYPH</name>
<protein>
    <recommendedName>
        <fullName evidence="3">PilZ domain-containing protein</fullName>
    </recommendedName>
</protein>
<proteinExistence type="predicted"/>
<accession>A0ABN6VD94</accession>
<evidence type="ECO:0008006" key="3">
    <source>
        <dbReference type="Google" id="ProtNLM"/>
    </source>
</evidence>